<dbReference type="Pfam" id="PF09851">
    <property type="entry name" value="SHOCT"/>
    <property type="match status" value="1"/>
</dbReference>
<reference evidence="3 4" key="1">
    <citation type="submission" date="2022-11" db="EMBL/GenBank/DDBJ databases">
        <title>Haliovirga abyssi gen. nov., sp. nov., a mesophilic fermentative bacterium isolated from the Iheya North hydrothermal field and the proposal of Haliovirgaceae fam. nov.</title>
        <authorList>
            <person name="Miyazaki U."/>
            <person name="Tame A."/>
            <person name="Miyazaki J."/>
            <person name="Takai K."/>
            <person name="Sawayama S."/>
            <person name="Kitajima M."/>
            <person name="Okamoto A."/>
            <person name="Nakagawa S."/>
        </authorList>
    </citation>
    <scope>NUCLEOTIDE SEQUENCE [LARGE SCALE GENOMIC DNA]</scope>
    <source>
        <strain evidence="3 4">IC12</strain>
    </source>
</reference>
<dbReference type="EMBL" id="AP027059">
    <property type="protein sequence ID" value="BDU49711.1"/>
    <property type="molecule type" value="Genomic_DNA"/>
</dbReference>
<sequence length="203" mass="22592">MKIRMFIGALFILAIGAIAYANVGNFRGGMMGGGIQCNGVYNNTNVNSEESKVVDEFVKKLKGKYKVGESEKLNPDKLTGKELEELGDLVMDVMIPNKYQHETMDNMMGGEGSSRLTAVHQNIAYNYLRGNGFAGMGMMGMMGNGMMGNWNNSYNSNNSNNLNRLNNSNRGQESALEILQRRYANGEITKEQYEDMKKVLNKK</sequence>
<dbReference type="RefSeq" id="WP_307904657.1">
    <property type="nucleotide sequence ID" value="NZ_AP027059.1"/>
</dbReference>
<dbReference type="InterPro" id="IPR018649">
    <property type="entry name" value="SHOCT"/>
</dbReference>
<dbReference type="Proteomes" id="UP001321582">
    <property type="component" value="Chromosome"/>
</dbReference>
<evidence type="ECO:0000313" key="4">
    <source>
        <dbReference type="Proteomes" id="UP001321582"/>
    </source>
</evidence>
<name>A0AAU9DUN6_9FUSO</name>
<proteinExistence type="predicted"/>
<accession>A0AAU9DUN6</accession>
<dbReference type="AlphaFoldDB" id="A0AAU9DUN6"/>
<evidence type="ECO:0000259" key="2">
    <source>
        <dbReference type="Pfam" id="PF09851"/>
    </source>
</evidence>
<feature type="domain" description="SHOCT" evidence="2">
    <location>
        <begin position="175"/>
        <end position="200"/>
    </location>
</feature>
<keyword evidence="4" id="KW-1185">Reference proteome</keyword>
<organism evidence="3 4">
    <name type="scientific">Haliovirga abyssi</name>
    <dbReference type="NCBI Taxonomy" id="2996794"/>
    <lineage>
        <taxon>Bacteria</taxon>
        <taxon>Fusobacteriati</taxon>
        <taxon>Fusobacteriota</taxon>
        <taxon>Fusobacteriia</taxon>
        <taxon>Fusobacteriales</taxon>
        <taxon>Haliovirgaceae</taxon>
        <taxon>Haliovirga</taxon>
    </lineage>
</organism>
<evidence type="ECO:0000313" key="3">
    <source>
        <dbReference type="EMBL" id="BDU49711.1"/>
    </source>
</evidence>
<gene>
    <name evidence="3" type="ORF">HLVA_02800</name>
</gene>
<feature type="coiled-coil region" evidence="1">
    <location>
        <begin position="162"/>
        <end position="196"/>
    </location>
</feature>
<dbReference type="KEGG" id="haby:HLVA_02800"/>
<evidence type="ECO:0000256" key="1">
    <source>
        <dbReference type="SAM" id="Coils"/>
    </source>
</evidence>
<keyword evidence="1" id="KW-0175">Coiled coil</keyword>
<protein>
    <recommendedName>
        <fullName evidence="2">SHOCT domain-containing protein</fullName>
    </recommendedName>
</protein>